<name>A0A5S9IIF2_UABAM</name>
<sequence>MNIFLYVDASGQSTDSRLWGVLLIIGQYDNNKLPSIIENFSHNCEDFRELKSKSLSREKLQEITCEVQQQTHAYFHCQRFARDNYRKKRESFLFKLKSLHFSPGQNVIQFYSSLKKANQVKFICLLEVIENALSKLPKSIDVDEINIYIDNENFPPGKNLQITISDYVYATWQHSAKKTKKNKTVYTYPACDSQQIAGIQIIDLFLGYVRCVFDCDNNIFIDL</sequence>
<dbReference type="Proteomes" id="UP000326354">
    <property type="component" value="Chromosome"/>
</dbReference>
<protein>
    <recommendedName>
        <fullName evidence="3">DUF3800 domain-containing protein</fullName>
    </recommendedName>
</protein>
<accession>A0A5S9IIF2</accession>
<keyword evidence="2" id="KW-1185">Reference proteome</keyword>
<organism evidence="1 2">
    <name type="scientific">Uabimicrobium amorphum</name>
    <dbReference type="NCBI Taxonomy" id="2596890"/>
    <lineage>
        <taxon>Bacteria</taxon>
        <taxon>Pseudomonadati</taxon>
        <taxon>Planctomycetota</taxon>
        <taxon>Candidatus Uabimicrobiia</taxon>
        <taxon>Candidatus Uabimicrobiales</taxon>
        <taxon>Candidatus Uabimicrobiaceae</taxon>
        <taxon>Candidatus Uabimicrobium</taxon>
    </lineage>
</organism>
<dbReference type="RefSeq" id="WP_151966642.1">
    <property type="nucleotide sequence ID" value="NZ_AP019860.1"/>
</dbReference>
<proteinExistence type="predicted"/>
<reference evidence="1 2" key="1">
    <citation type="submission" date="2019-08" db="EMBL/GenBank/DDBJ databases">
        <title>Complete genome sequence of Candidatus Uab amorphum.</title>
        <authorList>
            <person name="Shiratori T."/>
            <person name="Suzuki S."/>
            <person name="Kakizawa Y."/>
            <person name="Ishida K."/>
        </authorList>
    </citation>
    <scope>NUCLEOTIDE SEQUENCE [LARGE SCALE GENOMIC DNA]</scope>
    <source>
        <strain evidence="1 2">SRT547</strain>
    </source>
</reference>
<evidence type="ECO:0000313" key="1">
    <source>
        <dbReference type="EMBL" id="BBM82393.1"/>
    </source>
</evidence>
<evidence type="ECO:0008006" key="3">
    <source>
        <dbReference type="Google" id="ProtNLM"/>
    </source>
</evidence>
<dbReference type="AlphaFoldDB" id="A0A5S9IIF2"/>
<gene>
    <name evidence="1" type="ORF">UABAM_00736</name>
</gene>
<dbReference type="EMBL" id="AP019860">
    <property type="protein sequence ID" value="BBM82393.1"/>
    <property type="molecule type" value="Genomic_DNA"/>
</dbReference>
<dbReference type="KEGG" id="uam:UABAM_00736"/>
<evidence type="ECO:0000313" key="2">
    <source>
        <dbReference type="Proteomes" id="UP000326354"/>
    </source>
</evidence>